<evidence type="ECO:0000313" key="5">
    <source>
        <dbReference type="EMBL" id="SJR92331.1"/>
    </source>
</evidence>
<evidence type="ECO:0000313" key="4">
    <source>
        <dbReference type="EMBL" id="HBH1544226.1"/>
    </source>
</evidence>
<dbReference type="Proteomes" id="UP000189137">
    <property type="component" value="Unassembled WGS sequence"/>
</dbReference>
<dbReference type="EMBL" id="LK932994">
    <property type="protein sequence ID" value="CDT15551.1"/>
    <property type="molecule type" value="Genomic_DNA"/>
</dbReference>
<dbReference type="EMBL" id="LK932402">
    <property type="protein sequence ID" value="CDS87369.1"/>
    <property type="molecule type" value="Genomic_DNA"/>
</dbReference>
<reference evidence="4" key="4">
    <citation type="submission" date="2021-06" db="EMBL/GenBank/DDBJ databases">
        <authorList>
            <consortium name="NCBI Pathogen Detection Project"/>
        </authorList>
    </citation>
    <scope>NUCLEOTIDE SEQUENCE</scope>
    <source>
        <strain evidence="4">HN1000</strain>
    </source>
</reference>
<reference evidence="2" key="1">
    <citation type="submission" date="2014-07" db="EMBL/GenBank/DDBJ databases">
        <authorList>
            <person name="Monot Marc"/>
        </authorList>
    </citation>
    <scope>NUCLEOTIDE SEQUENCE</scope>
    <source>
        <strain evidence="3">7032989</strain>
        <strain evidence="2">7032994</strain>
    </source>
</reference>
<dbReference type="Proteomes" id="UP000878956">
    <property type="component" value="Unassembled WGS sequence"/>
</dbReference>
<dbReference type="EMBL" id="FUPS01000002">
    <property type="protein sequence ID" value="SJR92331.1"/>
    <property type="molecule type" value="Genomic_DNA"/>
</dbReference>
<evidence type="ECO:0000313" key="10">
    <source>
        <dbReference type="Proteomes" id="UP000411588"/>
    </source>
</evidence>
<dbReference type="EMBL" id="CAADAN010000001">
    <property type="protein sequence ID" value="VFD29571.1"/>
    <property type="molecule type" value="Genomic_DNA"/>
</dbReference>
<dbReference type="EMBL" id="LK932505">
    <property type="protein sequence ID" value="CDS85987.1"/>
    <property type="molecule type" value="Genomic_DNA"/>
</dbReference>
<proteinExistence type="predicted"/>
<reference evidence="4" key="2">
    <citation type="journal article" date="2018" name="Genome Biol.">
        <title>SKESA: strategic k-mer extension for scrupulous assemblies.</title>
        <authorList>
            <person name="Souvorov A."/>
            <person name="Agarwala R."/>
            <person name="Lipman D.J."/>
        </authorList>
    </citation>
    <scope>NUCLEOTIDE SEQUENCE</scope>
    <source>
        <strain evidence="4">HN1000</strain>
    </source>
</reference>
<evidence type="ECO:0000313" key="3">
    <source>
        <dbReference type="EMBL" id="CDT15551.1"/>
    </source>
</evidence>
<dbReference type="RefSeq" id="WP_003433997.1">
    <property type="nucleotide sequence ID" value="NZ_AP031492.1"/>
</dbReference>
<organism evidence="2">
    <name type="scientific">Clostridioides difficile</name>
    <name type="common">Peptoclostridium difficile</name>
    <dbReference type="NCBI Taxonomy" id="1496"/>
    <lineage>
        <taxon>Bacteria</taxon>
        <taxon>Bacillati</taxon>
        <taxon>Bacillota</taxon>
        <taxon>Clostridia</taxon>
        <taxon>Peptostreptococcales</taxon>
        <taxon>Peptostreptococcaceae</taxon>
        <taxon>Clostridioides</taxon>
    </lineage>
</organism>
<dbReference type="GeneID" id="66354531"/>
<dbReference type="Proteomes" id="UP000372533">
    <property type="component" value="Unassembled WGS sequence"/>
</dbReference>
<dbReference type="AlphaFoldDB" id="A0A031WI92"/>
<evidence type="ECO:0000313" key="7">
    <source>
        <dbReference type="EMBL" id="VHX98713.1"/>
    </source>
</evidence>
<reference evidence="6 10" key="3">
    <citation type="submission" date="2019-02" db="EMBL/GenBank/DDBJ databases">
        <authorList>
            <consortium name="Pathogen Informatics"/>
        </authorList>
    </citation>
    <scope>NUCLEOTIDE SEQUENCE [LARGE SCALE GENOMIC DNA]</scope>
    <source>
        <strain evidence="6">Clo34</strain>
        <strain evidence="10">clo34</strain>
        <strain evidence="7">Tl291</strain>
        <strain evidence="9">tl291</strain>
        <strain evidence="5 8">VRECD0157</strain>
    </source>
</reference>
<dbReference type="EMBL" id="DAEPXK010000066">
    <property type="protein sequence ID" value="HBH1544226.1"/>
    <property type="molecule type" value="Genomic_DNA"/>
</dbReference>
<evidence type="ECO:0000313" key="1">
    <source>
        <dbReference type="EMBL" id="CDS85987.1"/>
    </source>
</evidence>
<dbReference type="EMBL" id="CAAJVP010000003">
    <property type="protein sequence ID" value="VHX98713.1"/>
    <property type="molecule type" value="Genomic_DNA"/>
</dbReference>
<evidence type="ECO:0000313" key="8">
    <source>
        <dbReference type="Proteomes" id="UP000189137"/>
    </source>
</evidence>
<dbReference type="Proteomes" id="UP000411588">
    <property type="component" value="Unassembled WGS sequence"/>
</dbReference>
<evidence type="ECO:0000313" key="2">
    <source>
        <dbReference type="EMBL" id="CDS87369.1"/>
    </source>
</evidence>
<evidence type="ECO:0000313" key="6">
    <source>
        <dbReference type="EMBL" id="VFD29571.1"/>
    </source>
</evidence>
<gene>
    <name evidence="3" type="ORF">BN1095_330250</name>
    <name evidence="1" type="ORF">BN1096_520585</name>
    <name evidence="2" type="ORF">BN1097_630027</name>
    <name evidence="4" type="ORF">KRM00_003771</name>
    <name evidence="7" type="ORF">SAMEA1402366_00944</name>
    <name evidence="6" type="ORF">SAMEA1402399_00616</name>
    <name evidence="5" type="ORF">SAMEA3375112_00639</name>
</gene>
<dbReference type="PATRIC" id="fig|1496.1373.peg.2683"/>
<protein>
    <recommendedName>
        <fullName evidence="11">PASTA domain-containing protein</fullName>
    </recommendedName>
</protein>
<accession>A0A031WI92</accession>
<evidence type="ECO:0000313" key="9">
    <source>
        <dbReference type="Proteomes" id="UP000372533"/>
    </source>
</evidence>
<name>A0A031WI92_CLODI</name>
<evidence type="ECO:0008006" key="11">
    <source>
        <dbReference type="Google" id="ProtNLM"/>
    </source>
</evidence>
<dbReference type="KEGG" id="pdf:CD630DERM_21361"/>
<sequence length="67" mass="7825">MKKYYNLLGLHVDEVKQYFDEQNINYTVKSIEGKKDKEKLVVPRVIKISEIGDSVELIITYFSDSLV</sequence>